<dbReference type="Pfam" id="PF00100">
    <property type="entry name" value="Zona_pellucida"/>
    <property type="match status" value="1"/>
</dbReference>
<dbReference type="PANTHER" id="PTHR14002:SF50">
    <property type="entry name" value="ALPHA-TECTORIN-LIKE-RELATED"/>
    <property type="match status" value="1"/>
</dbReference>
<dbReference type="SMART" id="SM00241">
    <property type="entry name" value="ZP"/>
    <property type="match status" value="1"/>
</dbReference>
<dbReference type="PROSITE" id="PS51034">
    <property type="entry name" value="ZP_2"/>
    <property type="match status" value="1"/>
</dbReference>
<dbReference type="AlphaFoldDB" id="A0A3Q3IY27"/>
<dbReference type="InterPro" id="IPR042235">
    <property type="entry name" value="ZP-C_dom"/>
</dbReference>
<dbReference type="STRING" id="43700.ENSMALP00000010553"/>
<evidence type="ECO:0000259" key="3">
    <source>
        <dbReference type="PROSITE" id="PS51034"/>
    </source>
</evidence>
<evidence type="ECO:0000256" key="1">
    <source>
        <dbReference type="ARBA" id="ARBA00022729"/>
    </source>
</evidence>
<evidence type="ECO:0000313" key="5">
    <source>
        <dbReference type="Proteomes" id="UP000261600"/>
    </source>
</evidence>
<evidence type="ECO:0000256" key="2">
    <source>
        <dbReference type="ARBA" id="ARBA00023157"/>
    </source>
</evidence>
<reference evidence="4" key="2">
    <citation type="submission" date="2025-09" db="UniProtKB">
        <authorList>
            <consortium name="Ensembl"/>
        </authorList>
    </citation>
    <scope>IDENTIFICATION</scope>
</reference>
<dbReference type="Ensembl" id="ENSMALT00000010777.1">
    <property type="protein sequence ID" value="ENSMALP00000010553.1"/>
    <property type="gene ID" value="ENSMALG00000007432.1"/>
</dbReference>
<keyword evidence="5" id="KW-1185">Reference proteome</keyword>
<evidence type="ECO:0000313" key="4">
    <source>
        <dbReference type="Ensembl" id="ENSMALP00000010553.1"/>
    </source>
</evidence>
<feature type="domain" description="ZP" evidence="3">
    <location>
        <begin position="275"/>
        <end position="544"/>
    </location>
</feature>
<keyword evidence="2" id="KW-1015">Disulfide bond</keyword>
<protein>
    <recommendedName>
        <fullName evidence="3">ZP domain-containing protein</fullName>
    </recommendedName>
</protein>
<sequence>GFYDPRTTGDCVVIFASVNAVAIGIKATCLVYCVFDGTCAVTGPTVVDFDGQVYSVPDRCAYSLLTTPAVPGFLLLGSFLERRRKDDTATGWGSGCPALPPEAQPYELDCQLHGEQIHPHNSKHLCVTLKWQMNFTYMTPLFTLTLTVLNSIRPFTQTHRTTWGSVCCPKTLQHMERRIWASRCRPEGSGCPALPPEAQPYELDCQLLKAYPRACSLLNTTVRGWSLRTGSPETFCQDQTCSATKFCAERFAGGETSCFCWAILASDHSSLGTTVCGLDSASVTVVGCLLDEMGIDYSALHLNDQTCRGVRDNQTNMVTSSFDSSNTCGVVSTDRGSQVIYTNTIVMQNSSDLIARQDQLYINFSCFHTQPDIKTMSFRIKDKCVLALVLWSRALNSSRTRGSGWCWRQRSWMTTLRYELIEGSCANPTDKTVEVEGNGLGLSNHFSFNMFQFSGHTGDVYLRCQEHLCATNSCAPVRLAGEWQCTVTFKFSGDRFISITFICWFEHGVILLGVVLPTDYFKLFVSFESFARCFSTSTEDGGCS</sequence>
<dbReference type="InterPro" id="IPR001507">
    <property type="entry name" value="ZP_dom"/>
</dbReference>
<dbReference type="Pfam" id="PF23344">
    <property type="entry name" value="ZP-N"/>
    <property type="match status" value="1"/>
</dbReference>
<dbReference type="Proteomes" id="UP000261600">
    <property type="component" value="Unplaced"/>
</dbReference>
<dbReference type="InterPro" id="IPR055356">
    <property type="entry name" value="ZP-N"/>
</dbReference>
<reference evidence="4" key="1">
    <citation type="submission" date="2025-08" db="UniProtKB">
        <authorList>
            <consortium name="Ensembl"/>
        </authorList>
    </citation>
    <scope>IDENTIFICATION</scope>
</reference>
<proteinExistence type="predicted"/>
<dbReference type="Gene3D" id="2.60.40.3210">
    <property type="entry name" value="Zona pellucida, ZP-N domain"/>
    <property type="match status" value="1"/>
</dbReference>
<dbReference type="InterPro" id="IPR055355">
    <property type="entry name" value="ZP-C"/>
</dbReference>
<accession>A0A3Q3IY27</accession>
<name>A0A3Q3IY27_MONAL</name>
<keyword evidence="1" id="KW-0732">Signal</keyword>
<dbReference type="Gene3D" id="2.60.40.4100">
    <property type="entry name" value="Zona pellucida, ZP-C domain"/>
    <property type="match status" value="1"/>
</dbReference>
<dbReference type="PANTHER" id="PTHR14002">
    <property type="entry name" value="ENDOGLIN/TGF-BETA RECEPTOR TYPE III"/>
    <property type="match status" value="1"/>
</dbReference>
<organism evidence="4 5">
    <name type="scientific">Monopterus albus</name>
    <name type="common">Swamp eel</name>
    <dbReference type="NCBI Taxonomy" id="43700"/>
    <lineage>
        <taxon>Eukaryota</taxon>
        <taxon>Metazoa</taxon>
        <taxon>Chordata</taxon>
        <taxon>Craniata</taxon>
        <taxon>Vertebrata</taxon>
        <taxon>Euteleostomi</taxon>
        <taxon>Actinopterygii</taxon>
        <taxon>Neopterygii</taxon>
        <taxon>Teleostei</taxon>
        <taxon>Neoteleostei</taxon>
        <taxon>Acanthomorphata</taxon>
        <taxon>Anabantaria</taxon>
        <taxon>Synbranchiformes</taxon>
        <taxon>Synbranchidae</taxon>
        <taxon>Monopterus</taxon>
    </lineage>
</organism>